<proteinExistence type="predicted"/>
<feature type="domain" description="TOG" evidence="7">
    <location>
        <begin position="436"/>
        <end position="693"/>
    </location>
</feature>
<dbReference type="InterPro" id="IPR034085">
    <property type="entry name" value="TOG"/>
</dbReference>
<feature type="region of interest" description="Disordered" evidence="6">
    <location>
        <begin position="392"/>
        <end position="429"/>
    </location>
</feature>
<name>A0A1B6K5P8_9HEMI</name>
<organism evidence="8">
    <name type="scientific">Homalodisca liturata</name>
    <dbReference type="NCBI Taxonomy" id="320908"/>
    <lineage>
        <taxon>Eukaryota</taxon>
        <taxon>Metazoa</taxon>
        <taxon>Ecdysozoa</taxon>
        <taxon>Arthropoda</taxon>
        <taxon>Hexapoda</taxon>
        <taxon>Insecta</taxon>
        <taxon>Pterygota</taxon>
        <taxon>Neoptera</taxon>
        <taxon>Paraneoptera</taxon>
        <taxon>Hemiptera</taxon>
        <taxon>Auchenorrhyncha</taxon>
        <taxon>Membracoidea</taxon>
        <taxon>Cicadellidae</taxon>
        <taxon>Cicadellinae</taxon>
        <taxon>Proconiini</taxon>
        <taxon>Homalodisca</taxon>
    </lineage>
</organism>
<dbReference type="SUPFAM" id="SSF48371">
    <property type="entry name" value="ARM repeat"/>
    <property type="match status" value="1"/>
</dbReference>
<dbReference type="GO" id="GO:0005881">
    <property type="term" value="C:cytoplasmic microtubule"/>
    <property type="evidence" value="ECO:0007669"/>
    <property type="project" value="TreeGrafter"/>
</dbReference>
<dbReference type="GO" id="GO:0090307">
    <property type="term" value="P:mitotic spindle assembly"/>
    <property type="evidence" value="ECO:0007669"/>
    <property type="project" value="TreeGrafter"/>
</dbReference>
<evidence type="ECO:0000256" key="2">
    <source>
        <dbReference type="ARBA" id="ARBA00022490"/>
    </source>
</evidence>
<dbReference type="InterPro" id="IPR024395">
    <property type="entry name" value="CLASP_N_dom"/>
</dbReference>
<dbReference type="SMART" id="SM01349">
    <property type="entry name" value="TOG"/>
    <property type="match status" value="2"/>
</dbReference>
<feature type="region of interest" description="Disordered" evidence="6">
    <location>
        <begin position="680"/>
        <end position="726"/>
    </location>
</feature>
<feature type="repeat" description="HEAT" evidence="5">
    <location>
        <begin position="1006"/>
        <end position="1044"/>
    </location>
</feature>
<dbReference type="GO" id="GO:0005815">
    <property type="term" value="C:microtubule organizing center"/>
    <property type="evidence" value="ECO:0007669"/>
    <property type="project" value="TreeGrafter"/>
</dbReference>
<evidence type="ECO:0000256" key="6">
    <source>
        <dbReference type="SAM" id="MobiDB-lite"/>
    </source>
</evidence>
<dbReference type="GO" id="GO:1902903">
    <property type="term" value="P:regulation of supramolecular fiber organization"/>
    <property type="evidence" value="ECO:0007669"/>
    <property type="project" value="UniProtKB-ARBA"/>
</dbReference>
<evidence type="ECO:0000256" key="4">
    <source>
        <dbReference type="ARBA" id="ARBA00023212"/>
    </source>
</evidence>
<comment type="subcellular location">
    <subcellularLocation>
        <location evidence="1">Cytoplasm</location>
        <location evidence="1">Cytoskeleton</location>
    </subcellularLocation>
</comment>
<feature type="domain" description="TOG" evidence="7">
    <location>
        <begin position="834"/>
        <end position="1069"/>
    </location>
</feature>
<dbReference type="GO" id="GO:0005876">
    <property type="term" value="C:spindle microtubule"/>
    <property type="evidence" value="ECO:0007669"/>
    <property type="project" value="TreeGrafter"/>
</dbReference>
<dbReference type="InterPro" id="IPR011989">
    <property type="entry name" value="ARM-like"/>
</dbReference>
<accession>A0A1B6K5P8</accession>
<sequence length="1082" mass="119839">MMIHLTGYDEEIQAFIKAIALLMMSSLKDLRSQVVRETCLTFAFICRELRNKIDQHTCEIMMHQLMNNVMSSARVIANASYIALKFMFTYVTHGRLVSALVHTLVNSKSREVRTAACEFLYLVLHTWPVHRLEQQIPTLQEGIKRGIVESSNEGRMASRKAFWAFRTQFPEQGDALLNSMDAICRKSVMAGGEQQLDNPPVPKPKPLSQASHARQARNDAASARRQVYSPTPQSIRSNSAIDLQAVQRANARQQYAALARQKIGCGASLPRAKKSDTPTSGLLSAERSGRTREKVAGVSHSQPSSRSGSPSSRLGYHGYNLTDAAGLPYQSRRTPRSRDASRETSPNRFVPKSTVASLFAPRRTRPPIQPSRPVMAQKMLAKSLEAENVPLTPYEADTPDNSIGHKVSPRKTSYRSFEDHSDDSDASSLCSERSFDSYRRTSDDINEIILNCESIHWCDRKEGLVGLQVYLQAGNTLNPAELKRVTDIFTRMFMDSHTKVFSLFLDALNELMAVHRADLNSWLYVLLTRLLNKLGADLLGSIQSKIQRTLDIVRESFPHELQMASLLRFLTDPTQTPNLRVKTAALNYITKLAAVADPSSALSPPSAKQTARGDPLQAAMHKMIGWTMGDSIKQGTELRRAAQEAIMALFNLNTPQVTLRLANLPQEYQEAAATLLKGRVRRGSSSSGGGTNANSPPSPTKDYSPRLSSPGLTHHPRPLFDSDDLKPEDIYKSLRKTTAEIQNYTYDTATDKIPDKDNTTSKDSGISQLSGTEALEEAMEELSLQSSSSSNATTTTLTNRVLTVKDCNNMDMADNTQTEDSPANEQEAMRKIVEALKSPPDSDNGENVSIMTDLEKRASLGQLTRLIRDGSVTTLQENFKALLRILLGNLALDANTRDVMSRILVLTALTELIKKRAIIDCFNNYVELLILKVLNSYKDTSKEVVRNAESCANTIATTLAPEMVIRVLAPLIQTGEFPLNLAALKMLTRLVEYHGRDPVYNYLPDLMPGLIQAYDNQESSVRKSAVFCMVSLHAAIGEEDLNPHLTALNGSKLKLLHLYIRRAQQGSSAPTSPRNHPPSATS</sequence>
<dbReference type="GO" id="GO:0045180">
    <property type="term" value="C:basal cortex"/>
    <property type="evidence" value="ECO:0007669"/>
    <property type="project" value="TreeGrafter"/>
</dbReference>
<dbReference type="PANTHER" id="PTHR21567:SF9">
    <property type="entry name" value="CLIP-ASSOCIATING PROTEIN"/>
    <property type="match status" value="1"/>
</dbReference>
<evidence type="ECO:0000313" key="8">
    <source>
        <dbReference type="EMBL" id="JAT06735.1"/>
    </source>
</evidence>
<dbReference type="PANTHER" id="PTHR21567">
    <property type="entry name" value="CLASP"/>
    <property type="match status" value="1"/>
</dbReference>
<evidence type="ECO:0000259" key="7">
    <source>
        <dbReference type="SMART" id="SM01349"/>
    </source>
</evidence>
<feature type="region of interest" description="Disordered" evidence="6">
    <location>
        <begin position="268"/>
        <end position="373"/>
    </location>
</feature>
<dbReference type="GO" id="GO:0000776">
    <property type="term" value="C:kinetochore"/>
    <property type="evidence" value="ECO:0007669"/>
    <property type="project" value="TreeGrafter"/>
</dbReference>
<dbReference type="Gene3D" id="1.25.10.10">
    <property type="entry name" value="Leucine-rich Repeat Variant"/>
    <property type="match status" value="3"/>
</dbReference>
<dbReference type="EMBL" id="GECU01000972">
    <property type="protein sequence ID" value="JAT06735.1"/>
    <property type="molecule type" value="Transcribed_RNA"/>
</dbReference>
<dbReference type="PROSITE" id="PS50077">
    <property type="entry name" value="HEAT_REPEAT"/>
    <property type="match status" value="1"/>
</dbReference>
<feature type="compositionally biased region" description="Low complexity" evidence="6">
    <location>
        <begin position="299"/>
        <end position="313"/>
    </location>
</feature>
<dbReference type="AlphaFoldDB" id="A0A1B6K5P8"/>
<protein>
    <recommendedName>
        <fullName evidence="7">TOG domain-containing protein</fullName>
    </recommendedName>
</protein>
<evidence type="ECO:0000256" key="3">
    <source>
        <dbReference type="ARBA" id="ARBA00022737"/>
    </source>
</evidence>
<gene>
    <name evidence="8" type="ORF">g.19045</name>
</gene>
<keyword evidence="4" id="KW-0206">Cytoskeleton</keyword>
<reference evidence="8" key="1">
    <citation type="submission" date="2015-11" db="EMBL/GenBank/DDBJ databases">
        <title>De novo transcriptome assembly of four potential Pierce s Disease insect vectors from Arizona vineyards.</title>
        <authorList>
            <person name="Tassone E.E."/>
        </authorList>
    </citation>
    <scope>NUCLEOTIDE SEQUENCE</scope>
</reference>
<dbReference type="GO" id="GO:0031110">
    <property type="term" value="P:regulation of microtubule polymerization or depolymerization"/>
    <property type="evidence" value="ECO:0007669"/>
    <property type="project" value="UniProtKB-ARBA"/>
</dbReference>
<dbReference type="InterPro" id="IPR016024">
    <property type="entry name" value="ARM-type_fold"/>
</dbReference>
<dbReference type="InterPro" id="IPR021133">
    <property type="entry name" value="HEAT_type_2"/>
</dbReference>
<dbReference type="GO" id="GO:0008017">
    <property type="term" value="F:microtubule binding"/>
    <property type="evidence" value="ECO:0007669"/>
    <property type="project" value="TreeGrafter"/>
</dbReference>
<dbReference type="Pfam" id="PF12348">
    <property type="entry name" value="CLASP_N"/>
    <property type="match status" value="1"/>
</dbReference>
<feature type="region of interest" description="Disordered" evidence="6">
    <location>
        <begin position="192"/>
        <end position="235"/>
    </location>
</feature>
<evidence type="ECO:0000256" key="1">
    <source>
        <dbReference type="ARBA" id="ARBA00004245"/>
    </source>
</evidence>
<keyword evidence="3" id="KW-0677">Repeat</keyword>
<keyword evidence="2" id="KW-0963">Cytoplasm</keyword>
<dbReference type="GO" id="GO:0040001">
    <property type="term" value="P:establishment of mitotic spindle localization"/>
    <property type="evidence" value="ECO:0007669"/>
    <property type="project" value="TreeGrafter"/>
</dbReference>
<dbReference type="GO" id="GO:0072686">
    <property type="term" value="C:mitotic spindle"/>
    <property type="evidence" value="ECO:0007669"/>
    <property type="project" value="TreeGrafter"/>
</dbReference>
<evidence type="ECO:0000256" key="5">
    <source>
        <dbReference type="PROSITE-ProRule" id="PRU00103"/>
    </source>
</evidence>